<comment type="subcellular location">
    <subcellularLocation>
        <location evidence="1">Membrane</location>
        <topology evidence="1">Multi-pass membrane protein</topology>
    </subcellularLocation>
</comment>
<evidence type="ECO:0000259" key="8">
    <source>
        <dbReference type="Pfam" id="PF06738"/>
    </source>
</evidence>
<reference evidence="10" key="1">
    <citation type="submission" date="2020-07" db="EMBL/GenBank/DDBJ databases">
        <title>Draft Genome Sequence of a Deep-Sea Yeast, Naganishia (Cryptococcus) liquefaciens strain N6.</title>
        <authorList>
            <person name="Han Y.W."/>
            <person name="Kajitani R."/>
            <person name="Morimoto H."/>
            <person name="Parhat M."/>
            <person name="Tsubouchi H."/>
            <person name="Bakenova O."/>
            <person name="Ogata M."/>
            <person name="Argunhan B."/>
            <person name="Aoki R."/>
            <person name="Kajiwara S."/>
            <person name="Itoh T."/>
            <person name="Iwasaki H."/>
        </authorList>
    </citation>
    <scope>NUCLEOTIDE SEQUENCE</scope>
    <source>
        <strain evidence="10">N6</strain>
    </source>
</reference>
<feature type="transmembrane region" description="Helical" evidence="7">
    <location>
        <begin position="829"/>
        <end position="849"/>
    </location>
</feature>
<feature type="compositionally biased region" description="Acidic residues" evidence="6">
    <location>
        <begin position="191"/>
        <end position="200"/>
    </location>
</feature>
<accession>A0A8H3YJ91</accession>
<feature type="compositionally biased region" description="Low complexity" evidence="6">
    <location>
        <begin position="208"/>
        <end position="219"/>
    </location>
</feature>
<feature type="transmembrane region" description="Helical" evidence="7">
    <location>
        <begin position="1046"/>
        <end position="1071"/>
    </location>
</feature>
<feature type="transmembrane region" description="Helical" evidence="7">
    <location>
        <begin position="1003"/>
        <end position="1026"/>
    </location>
</feature>
<dbReference type="Proteomes" id="UP000620104">
    <property type="component" value="Unassembled WGS sequence"/>
</dbReference>
<keyword evidence="4 7" id="KW-0472">Membrane</keyword>
<dbReference type="PANTHER" id="PTHR31082:SF4">
    <property type="entry name" value="PHEROMONE-REGULATED MEMBRANE PROTEIN 10"/>
    <property type="match status" value="1"/>
</dbReference>
<organism evidence="10 11">
    <name type="scientific">Naganishia liquefaciens</name>
    <dbReference type="NCBI Taxonomy" id="104408"/>
    <lineage>
        <taxon>Eukaryota</taxon>
        <taxon>Fungi</taxon>
        <taxon>Dikarya</taxon>
        <taxon>Basidiomycota</taxon>
        <taxon>Agaricomycotina</taxon>
        <taxon>Tremellomycetes</taxon>
        <taxon>Filobasidiales</taxon>
        <taxon>Filobasidiaceae</taxon>
        <taxon>Naganishia</taxon>
    </lineage>
</organism>
<evidence type="ECO:0008006" key="12">
    <source>
        <dbReference type="Google" id="ProtNLM"/>
    </source>
</evidence>
<feature type="compositionally biased region" description="Basic and acidic residues" evidence="6">
    <location>
        <begin position="347"/>
        <end position="371"/>
    </location>
</feature>
<feature type="compositionally biased region" description="Basic and acidic residues" evidence="6">
    <location>
        <begin position="110"/>
        <end position="129"/>
    </location>
</feature>
<evidence type="ECO:0000256" key="6">
    <source>
        <dbReference type="SAM" id="MobiDB-lite"/>
    </source>
</evidence>
<feature type="transmembrane region" description="Helical" evidence="7">
    <location>
        <begin position="953"/>
        <end position="970"/>
    </location>
</feature>
<feature type="compositionally biased region" description="Basic and acidic residues" evidence="6">
    <location>
        <begin position="70"/>
        <end position="101"/>
    </location>
</feature>
<feature type="compositionally biased region" description="Basic and acidic residues" evidence="6">
    <location>
        <begin position="308"/>
        <end position="323"/>
    </location>
</feature>
<evidence type="ECO:0000256" key="7">
    <source>
        <dbReference type="SAM" id="Phobius"/>
    </source>
</evidence>
<dbReference type="AlphaFoldDB" id="A0A8H3YJ91"/>
<keyword evidence="3 7" id="KW-1133">Transmembrane helix</keyword>
<feature type="compositionally biased region" description="Low complexity" evidence="6">
    <location>
        <begin position="170"/>
        <end position="185"/>
    </location>
</feature>
<evidence type="ECO:0000259" key="9">
    <source>
        <dbReference type="Pfam" id="PF12821"/>
    </source>
</evidence>
<dbReference type="InterPro" id="IPR010619">
    <property type="entry name" value="ThrE-like_N"/>
</dbReference>
<dbReference type="EMBL" id="BLZA01000053">
    <property type="protein sequence ID" value="GHJ89937.1"/>
    <property type="molecule type" value="Genomic_DNA"/>
</dbReference>
<dbReference type="InterPro" id="IPR024528">
    <property type="entry name" value="ThrE_2"/>
</dbReference>
<dbReference type="InterPro" id="IPR051361">
    <property type="entry name" value="ThrE/Ser_Exporter"/>
</dbReference>
<gene>
    <name evidence="10" type="ORF">NliqN6_6339</name>
</gene>
<keyword evidence="11" id="KW-1185">Reference proteome</keyword>
<sequence>MASIHADDDGDAASPHAESSQARKVHWNLERGKSTQGAMDTRTLHRREEDRVAERDASRQKRRGRRQGRRRESRELGMGRVEAGNERDRMDEHEAREERLRRERRRERRRREEERETRQTRDRQAHEVAVDDVESSSLDEGVHQPKTECSKHKDTEEDIAAAANDMDSSDGGTPDAAPGPAPATGFTEKQQDDEREDGSEMEMRMRPTESGSGSESGTESTEDDHVADDGKTARRPGGVLSAILGSGGHRDDGGVTGRLLRGHRRRRRRTDDISEEDDDTNDPGSSHGKRHRTRGRRPSLRVLRKRRRWDEHALFARDIRDAGDSEAEDGSESEGSRLGWSRHHQRRDQGHHDDDDDTPRTFQERLEEHARGLASASSSRRSSQTTLTEPESRRNSHASRMSDRSSLRSRDPRHLPEVRKARRAMKEDLNEPYIPAHRSGHTDPTNPGSSLKVNQYWDSLLRFCRLRSRGMSTEEAERVGVQTGQYRTIAALIIATSGLVGPAAPRLAHLAPASGRDAETNKGQRKLAEYSNPREKSARAILEMTEDARQEALEMGVPLDGKEKVELANEALMQVDRERGKGKPLRGRRHQREIKITRHISDILERQEFIEHLAKALVNYGAPSHSIETWLEATADVLEIDASFIYFPSVLIVAFRDSDVHSTETLFIRPKGGLDLYRLSLLHKVYRKVVHDEISVRQGSRAVKRIVQESKPYHWSILFLASIMTSAGASAVAFSGSFVDVLMSAVLSLLLAWVQLFLTARQRVVTNIFEIGTAGIISFLARALGSSGYFCYGSLVSSAIILILPGWFICLGALELGSRNIVSGAIRSVWAIVYTLFLSFAISIGSEVYDSFGPSQPSASETSTDGSALDTVTVQGSFSSNNTSFDNVFQNGTFTFMNGTSSTSATQVICYRNPAYTHWWYITLPAWTLFFMVPILAFGLGIWFRADYRSRDMAVMVIVASAGYCVYYFVKQQLPNQTDIVSAVGAFTIGVLGNIYSRLFGGSAFPCMVTGILLLVPNSIAAAGGLSMSSSDDSQGQGQLSSTVLIAVRMVQTSIGLAVGLFAAAVVVYPFRRSKGFIFAF</sequence>
<feature type="compositionally biased region" description="Basic and acidic residues" evidence="6">
    <location>
        <begin position="42"/>
        <end position="59"/>
    </location>
</feature>
<feature type="compositionally biased region" description="Basic residues" evidence="6">
    <location>
        <begin position="60"/>
        <end position="69"/>
    </location>
</feature>
<name>A0A8H3YJ91_9TREE</name>
<dbReference type="PANTHER" id="PTHR31082">
    <property type="entry name" value="PHEROMONE-REGULATED MEMBRANE PROTEIN 10"/>
    <property type="match status" value="1"/>
</dbReference>
<feature type="domain" description="Threonine/serine exporter-like N-terminal" evidence="8">
    <location>
        <begin position="609"/>
        <end position="848"/>
    </location>
</feature>
<evidence type="ECO:0000256" key="4">
    <source>
        <dbReference type="ARBA" id="ARBA00023136"/>
    </source>
</evidence>
<dbReference type="OrthoDB" id="413008at2759"/>
<feature type="transmembrane region" description="Helical" evidence="7">
    <location>
        <begin position="765"/>
        <end position="784"/>
    </location>
</feature>
<feature type="compositionally biased region" description="Basic and acidic residues" evidence="6">
    <location>
        <begin position="140"/>
        <end position="155"/>
    </location>
</feature>
<feature type="compositionally biased region" description="Basic and acidic residues" evidence="6">
    <location>
        <begin position="223"/>
        <end position="232"/>
    </location>
</feature>
<feature type="compositionally biased region" description="Basic and acidic residues" evidence="6">
    <location>
        <begin position="390"/>
        <end position="429"/>
    </location>
</feature>
<feature type="transmembrane region" description="Helical" evidence="7">
    <location>
        <begin position="796"/>
        <end position="817"/>
    </location>
</feature>
<protein>
    <recommendedName>
        <fullName evidence="12">Threonine/serine exporter family protein</fullName>
    </recommendedName>
</protein>
<dbReference type="Pfam" id="PF12821">
    <property type="entry name" value="ThrE_2"/>
    <property type="match status" value="1"/>
</dbReference>
<feature type="compositionally biased region" description="Basic residues" evidence="6">
    <location>
        <begin position="287"/>
        <end position="307"/>
    </location>
</feature>
<evidence type="ECO:0000256" key="5">
    <source>
        <dbReference type="ARBA" id="ARBA00034125"/>
    </source>
</evidence>
<evidence type="ECO:0000256" key="2">
    <source>
        <dbReference type="ARBA" id="ARBA00022692"/>
    </source>
</evidence>
<keyword evidence="2 7" id="KW-0812">Transmembrane</keyword>
<feature type="region of interest" description="Disordered" evidence="6">
    <location>
        <begin position="511"/>
        <end position="535"/>
    </location>
</feature>
<dbReference type="GO" id="GO:0022857">
    <property type="term" value="F:transmembrane transporter activity"/>
    <property type="evidence" value="ECO:0007669"/>
    <property type="project" value="InterPro"/>
</dbReference>
<feature type="transmembrane region" description="Helical" evidence="7">
    <location>
        <begin position="919"/>
        <end position="944"/>
    </location>
</feature>
<feature type="compositionally biased region" description="Low complexity" evidence="6">
    <location>
        <begin position="374"/>
        <end position="383"/>
    </location>
</feature>
<proteinExistence type="inferred from homology"/>
<feature type="region of interest" description="Disordered" evidence="6">
    <location>
        <begin position="1"/>
        <end position="450"/>
    </location>
</feature>
<comment type="similarity">
    <text evidence="5">Belongs to the ThrE exporter (TC 2.A.79) family.</text>
</comment>
<evidence type="ECO:0000256" key="3">
    <source>
        <dbReference type="ARBA" id="ARBA00022989"/>
    </source>
</evidence>
<feature type="domain" description="Threonine/Serine exporter ThrE" evidence="9">
    <location>
        <begin position="930"/>
        <end position="1066"/>
    </location>
</feature>
<feature type="compositionally biased region" description="Basic and acidic residues" evidence="6">
    <location>
        <begin position="516"/>
        <end position="535"/>
    </location>
</feature>
<dbReference type="GO" id="GO:0016020">
    <property type="term" value="C:membrane"/>
    <property type="evidence" value="ECO:0007669"/>
    <property type="project" value="UniProtKB-SubCell"/>
</dbReference>
<evidence type="ECO:0000313" key="11">
    <source>
        <dbReference type="Proteomes" id="UP000620104"/>
    </source>
</evidence>
<dbReference type="Pfam" id="PF06738">
    <property type="entry name" value="ThrE"/>
    <property type="match status" value="1"/>
</dbReference>
<feature type="transmembrane region" description="Helical" evidence="7">
    <location>
        <begin position="976"/>
        <end position="996"/>
    </location>
</feature>
<evidence type="ECO:0000256" key="1">
    <source>
        <dbReference type="ARBA" id="ARBA00004141"/>
    </source>
</evidence>
<comment type="caution">
    <text evidence="10">The sequence shown here is derived from an EMBL/GenBank/DDBJ whole genome shotgun (WGS) entry which is preliminary data.</text>
</comment>
<evidence type="ECO:0000313" key="10">
    <source>
        <dbReference type="EMBL" id="GHJ89937.1"/>
    </source>
</evidence>